<evidence type="ECO:0000313" key="3">
    <source>
        <dbReference type="Proteomes" id="UP001209412"/>
    </source>
</evidence>
<dbReference type="EMBL" id="JAPKHW010000023">
    <property type="protein sequence ID" value="MCX4148720.1"/>
    <property type="molecule type" value="Genomic_DNA"/>
</dbReference>
<organism evidence="2 4">
    <name type="scientific">Paraburkholderia madseniana</name>
    <dbReference type="NCBI Taxonomy" id="2599607"/>
    <lineage>
        <taxon>Bacteria</taxon>
        <taxon>Pseudomonadati</taxon>
        <taxon>Pseudomonadota</taxon>
        <taxon>Betaproteobacteria</taxon>
        <taxon>Burkholderiales</taxon>
        <taxon>Burkholderiaceae</taxon>
        <taxon>Paraburkholderia</taxon>
    </lineage>
</organism>
<evidence type="ECO:0000313" key="2">
    <source>
        <dbReference type="EMBL" id="MDQ6410538.1"/>
    </source>
</evidence>
<protein>
    <submittedName>
        <fullName evidence="2">Host attachment protein</fullName>
    </submittedName>
</protein>
<dbReference type="Pfam" id="PF10116">
    <property type="entry name" value="Host_attach"/>
    <property type="match status" value="1"/>
</dbReference>
<dbReference type="EMBL" id="JAMXWF010000023">
    <property type="protein sequence ID" value="MDQ6410538.1"/>
    <property type="molecule type" value="Genomic_DNA"/>
</dbReference>
<reference evidence="2" key="1">
    <citation type="submission" date="2022-06" db="EMBL/GenBank/DDBJ databases">
        <title>PHB producers.</title>
        <authorList>
            <person name="Besaury L."/>
        </authorList>
    </citation>
    <scope>NUCLEOTIDE SEQUENCE</scope>
    <source>
        <strain evidence="2 3">SEWS6</strain>
    </source>
</reference>
<dbReference type="Proteomes" id="UP001209412">
    <property type="component" value="Unassembled WGS sequence"/>
</dbReference>
<dbReference type="AlphaFoldDB" id="A0AAP5BFC5"/>
<sequence>MMIGMTWLVVADGGRARVFQTPGLTLDLHEKESLINTEYTGTMLTEKDREKFAKRVAEYLEAGRLHQLYNRLRLAIEPKFLGMVKADLSEETRRLIFEQTSEDLSTLNARQIEAHLRRH</sequence>
<name>A0AAP5BFC5_9BURK</name>
<dbReference type="InterPro" id="IPR019291">
    <property type="entry name" value="Host_attachment_protein"/>
</dbReference>
<accession>A0AAP5BFC5</accession>
<evidence type="ECO:0000313" key="1">
    <source>
        <dbReference type="EMBL" id="MCX4148720.1"/>
    </source>
</evidence>
<dbReference type="RefSeq" id="WP_266259727.1">
    <property type="nucleotide sequence ID" value="NZ_JAMXWF010000023.1"/>
</dbReference>
<proteinExistence type="predicted"/>
<comment type="caution">
    <text evidence="2">The sequence shown here is derived from an EMBL/GenBank/DDBJ whole genome shotgun (WGS) entry which is preliminary data.</text>
</comment>
<gene>
    <name evidence="2" type="ORF">NIE36_25470</name>
    <name evidence="1" type="ORF">OSB80_25550</name>
</gene>
<evidence type="ECO:0000313" key="4">
    <source>
        <dbReference type="Proteomes" id="UP001242288"/>
    </source>
</evidence>
<dbReference type="Proteomes" id="UP001242288">
    <property type="component" value="Unassembled WGS sequence"/>
</dbReference>
<keyword evidence="3" id="KW-1185">Reference proteome</keyword>